<dbReference type="InterPro" id="IPR017881">
    <property type="entry name" value="NirD"/>
</dbReference>
<evidence type="ECO:0000256" key="3">
    <source>
        <dbReference type="ARBA" id="ARBA00023002"/>
    </source>
</evidence>
<sequence>MHTVAPDPGTASAGWQPICPLAEIWLNTGVCALVQGRQIAIFHLPDGRLFAIDNYDPKSCANVLSRGILGDIAGEPVVASPIYKQHYQLRTGTCMEDEAITLRTYTVEVRDGVVWINV</sequence>
<keyword evidence="4" id="KW-0408">Iron</keyword>
<reference evidence="8 9" key="1">
    <citation type="submission" date="2015-05" db="EMBL/GenBank/DDBJ databases">
        <title>Draft genome sequence of Lampropedia sp. CT6, isolated from the microbial mat of a hot water spring, located at Manikaran, India.</title>
        <authorList>
            <person name="Tripathi C."/>
            <person name="Rani P."/>
            <person name="Mahato N.K."/>
            <person name="Lal R."/>
        </authorList>
    </citation>
    <scope>NUCLEOTIDE SEQUENCE [LARGE SCALE GENOMIC DNA]</scope>
    <source>
        <strain evidence="8 9">CT6</strain>
    </source>
</reference>
<dbReference type="GO" id="GO:0042128">
    <property type="term" value="P:nitrate assimilation"/>
    <property type="evidence" value="ECO:0007669"/>
    <property type="project" value="UniProtKB-KW"/>
</dbReference>
<dbReference type="InterPro" id="IPR036922">
    <property type="entry name" value="Rieske_2Fe-2S_sf"/>
</dbReference>
<keyword evidence="1" id="KW-0001">2Fe-2S</keyword>
<keyword evidence="6" id="KW-0534">Nitrate assimilation</keyword>
<dbReference type="NCBIfam" id="TIGR02378">
    <property type="entry name" value="nirD_assim_sml"/>
    <property type="match status" value="1"/>
</dbReference>
<keyword evidence="5" id="KW-0411">Iron-sulfur</keyword>
<dbReference type="GO" id="GO:0046872">
    <property type="term" value="F:metal ion binding"/>
    <property type="evidence" value="ECO:0007669"/>
    <property type="project" value="UniProtKB-KW"/>
</dbReference>
<keyword evidence="3" id="KW-0560">Oxidoreductase</keyword>
<keyword evidence="9" id="KW-1185">Reference proteome</keyword>
<dbReference type="STRING" id="1610491.AAV94_05680"/>
<dbReference type="PROSITE" id="PS51296">
    <property type="entry name" value="RIESKE"/>
    <property type="match status" value="1"/>
</dbReference>
<evidence type="ECO:0000256" key="5">
    <source>
        <dbReference type="ARBA" id="ARBA00023014"/>
    </source>
</evidence>
<feature type="domain" description="Rieske" evidence="7">
    <location>
        <begin position="18"/>
        <end position="116"/>
    </location>
</feature>
<evidence type="ECO:0000313" key="8">
    <source>
        <dbReference type="EMBL" id="KKW68371.1"/>
    </source>
</evidence>
<evidence type="ECO:0000256" key="1">
    <source>
        <dbReference type="ARBA" id="ARBA00022714"/>
    </source>
</evidence>
<dbReference type="EMBL" id="LBNQ01000020">
    <property type="protein sequence ID" value="KKW68371.1"/>
    <property type="molecule type" value="Genomic_DNA"/>
</dbReference>
<dbReference type="PANTHER" id="PTHR40562">
    <property type="match status" value="1"/>
</dbReference>
<dbReference type="InterPro" id="IPR012748">
    <property type="entry name" value="Rieske-like_NirD"/>
</dbReference>
<evidence type="ECO:0000256" key="6">
    <source>
        <dbReference type="ARBA" id="ARBA00023063"/>
    </source>
</evidence>
<dbReference type="AlphaFoldDB" id="A0A0U1Q0V7"/>
<dbReference type="PROSITE" id="PS51300">
    <property type="entry name" value="NIRD"/>
    <property type="match status" value="1"/>
</dbReference>
<dbReference type="PANTHER" id="PTHR40562:SF1">
    <property type="entry name" value="NITRITE REDUCTASE (NADH) SMALL SUBUNIT"/>
    <property type="match status" value="1"/>
</dbReference>
<name>A0A0U1Q0V7_9BURK</name>
<evidence type="ECO:0000256" key="4">
    <source>
        <dbReference type="ARBA" id="ARBA00023004"/>
    </source>
</evidence>
<evidence type="ECO:0000313" key="9">
    <source>
        <dbReference type="Proteomes" id="UP000050580"/>
    </source>
</evidence>
<organism evidence="8 9">
    <name type="scientific">Lampropedia cohaerens</name>
    <dbReference type="NCBI Taxonomy" id="1610491"/>
    <lineage>
        <taxon>Bacteria</taxon>
        <taxon>Pseudomonadati</taxon>
        <taxon>Pseudomonadota</taxon>
        <taxon>Betaproteobacteria</taxon>
        <taxon>Burkholderiales</taxon>
        <taxon>Comamonadaceae</taxon>
        <taxon>Lampropedia</taxon>
    </lineage>
</organism>
<dbReference type="Pfam" id="PF13806">
    <property type="entry name" value="Rieske_2"/>
    <property type="match status" value="1"/>
</dbReference>
<accession>A0A0U1Q0V7</accession>
<evidence type="ECO:0000256" key="2">
    <source>
        <dbReference type="ARBA" id="ARBA00022723"/>
    </source>
</evidence>
<dbReference type="SUPFAM" id="SSF50022">
    <property type="entry name" value="ISP domain"/>
    <property type="match status" value="1"/>
</dbReference>
<dbReference type="GO" id="GO:0008942">
    <property type="term" value="F:nitrite reductase [NAD(P)H] activity"/>
    <property type="evidence" value="ECO:0007669"/>
    <property type="project" value="InterPro"/>
</dbReference>
<dbReference type="Gene3D" id="2.102.10.10">
    <property type="entry name" value="Rieske [2Fe-2S] iron-sulphur domain"/>
    <property type="match status" value="1"/>
</dbReference>
<keyword evidence="2" id="KW-0479">Metal-binding</keyword>
<dbReference type="Proteomes" id="UP000050580">
    <property type="component" value="Unassembled WGS sequence"/>
</dbReference>
<proteinExistence type="predicted"/>
<comment type="caution">
    <text evidence="8">The sequence shown here is derived from an EMBL/GenBank/DDBJ whole genome shotgun (WGS) entry which is preliminary data.</text>
</comment>
<dbReference type="CDD" id="cd03529">
    <property type="entry name" value="Rieske_NirD"/>
    <property type="match status" value="1"/>
</dbReference>
<evidence type="ECO:0000259" key="7">
    <source>
        <dbReference type="PROSITE" id="PS51296"/>
    </source>
</evidence>
<dbReference type="GO" id="GO:0051537">
    <property type="term" value="F:2 iron, 2 sulfur cluster binding"/>
    <property type="evidence" value="ECO:0007669"/>
    <property type="project" value="UniProtKB-KW"/>
</dbReference>
<protein>
    <submittedName>
        <fullName evidence="8">Nitrite reductase</fullName>
    </submittedName>
</protein>
<dbReference type="InterPro" id="IPR017941">
    <property type="entry name" value="Rieske_2Fe-2S"/>
</dbReference>
<gene>
    <name evidence="8" type="ORF">AAV94_05680</name>
</gene>